<name>A0A5M9K011_MONFR</name>
<feature type="region of interest" description="Disordered" evidence="7">
    <location>
        <begin position="68"/>
        <end position="101"/>
    </location>
</feature>
<keyword evidence="6 8" id="KW-0472">Membrane</keyword>
<accession>A0A5M9K011</accession>
<evidence type="ECO:0000256" key="1">
    <source>
        <dbReference type="ARBA" id="ARBA00004606"/>
    </source>
</evidence>
<evidence type="ECO:0000313" key="9">
    <source>
        <dbReference type="EMBL" id="KAA8575134.1"/>
    </source>
</evidence>
<protein>
    <recommendedName>
        <fullName evidence="11">Apple domain-containing protein</fullName>
    </recommendedName>
</protein>
<feature type="transmembrane region" description="Helical" evidence="8">
    <location>
        <begin position="6"/>
        <end position="27"/>
    </location>
</feature>
<evidence type="ECO:0000256" key="7">
    <source>
        <dbReference type="SAM" id="MobiDB-lite"/>
    </source>
</evidence>
<dbReference type="InterPro" id="IPR026050">
    <property type="entry name" value="C1GALT1/C1GALT1_chp1"/>
</dbReference>
<dbReference type="EMBL" id="VICG01000002">
    <property type="protein sequence ID" value="KAA8575134.1"/>
    <property type="molecule type" value="Genomic_DNA"/>
</dbReference>
<dbReference type="GO" id="GO:0016020">
    <property type="term" value="C:membrane"/>
    <property type="evidence" value="ECO:0007669"/>
    <property type="project" value="UniProtKB-SubCell"/>
</dbReference>
<comment type="subcellular location">
    <subcellularLocation>
        <location evidence="1">Membrane</location>
        <topology evidence="1">Single-pass type II membrane protein</topology>
    </subcellularLocation>
</comment>
<evidence type="ECO:0008006" key="11">
    <source>
        <dbReference type="Google" id="ProtNLM"/>
    </source>
</evidence>
<evidence type="ECO:0000256" key="4">
    <source>
        <dbReference type="ARBA" id="ARBA00022968"/>
    </source>
</evidence>
<keyword evidence="4" id="KW-0735">Signal-anchor</keyword>
<evidence type="ECO:0000256" key="5">
    <source>
        <dbReference type="ARBA" id="ARBA00022989"/>
    </source>
</evidence>
<keyword evidence="10" id="KW-1185">Reference proteome</keyword>
<dbReference type="Gene3D" id="3.90.550.50">
    <property type="match status" value="1"/>
</dbReference>
<dbReference type="OrthoDB" id="414175at2759"/>
<reference evidence="9 10" key="1">
    <citation type="submission" date="2019-06" db="EMBL/GenBank/DDBJ databases">
        <title>Genome Sequence of the Brown Rot Fungal Pathogen Monilinia fructicola.</title>
        <authorList>
            <person name="De Miccolis Angelini R.M."/>
            <person name="Landi L."/>
            <person name="Abate D."/>
            <person name="Pollastro S."/>
            <person name="Romanazzi G."/>
            <person name="Faretra F."/>
        </authorList>
    </citation>
    <scope>NUCLEOTIDE SEQUENCE [LARGE SCALE GENOMIC DNA]</scope>
    <source>
        <strain evidence="9 10">Mfrc123</strain>
    </source>
</reference>
<dbReference type="Proteomes" id="UP000322873">
    <property type="component" value="Unassembled WGS sequence"/>
</dbReference>
<dbReference type="VEuPathDB" id="FungiDB:MFRU_002g02750"/>
<comment type="caution">
    <text evidence="9">The sequence shown here is derived from an EMBL/GenBank/DDBJ whole genome shotgun (WGS) entry which is preliminary data.</text>
</comment>
<gene>
    <name evidence="9" type="ORF">EYC84_004342</name>
</gene>
<sequence>MLFLKSPRGLVLICVVLIFATGYYCYLRLDVRLRLHKSGLVTPQDVIAEPGWLADGKRKPLNSVEKAVYSPTSHHLRPSSTPKQKPDLEAEAPSTSSSDLSVSPSDILLIVKTGASTAWRRMPMQLITTLSNLPNSVIYSDFQENISHRIQTVDVLSNVSDILRIHDTTAYEIYQDVQTNKHAYREQAQLPGDELATEAEIKPGWVLDRYKFLPMLEHAQKNYPGFKWTVYIEDDTFVFWSNLLRWLATLSTDDKPFYYGANSGEKNEAFAQGGSGIVFSRSLMKSVFSGPNIPTLKEYANFTADACCGDMILGKVLRDHNVLVNQGEFGPVSFRPEPPWKTAFEEFNWCKPIFTFHHLHQRDLVQLTMLESKINQDNVGSQRPIIFRDIFLKTISPYIKERLNNWDNFASRHKLTEKVTKLTNPPWAPPPDPVVENPVVLEQAYTSPDACHAACVALSDCRIWRHEIDNQNQKSCSLDIVVILGREYLGREYLLGEPSRKRKAVTSGWMMDRINGSLMKDKCEVVAPP</sequence>
<proteinExistence type="inferred from homology"/>
<evidence type="ECO:0000313" key="10">
    <source>
        <dbReference type="Proteomes" id="UP000322873"/>
    </source>
</evidence>
<dbReference type="AlphaFoldDB" id="A0A5M9K011"/>
<evidence type="ECO:0000256" key="8">
    <source>
        <dbReference type="SAM" id="Phobius"/>
    </source>
</evidence>
<organism evidence="9 10">
    <name type="scientific">Monilinia fructicola</name>
    <name type="common">Brown rot fungus</name>
    <name type="synonym">Ciboria fructicola</name>
    <dbReference type="NCBI Taxonomy" id="38448"/>
    <lineage>
        <taxon>Eukaryota</taxon>
        <taxon>Fungi</taxon>
        <taxon>Dikarya</taxon>
        <taxon>Ascomycota</taxon>
        <taxon>Pezizomycotina</taxon>
        <taxon>Leotiomycetes</taxon>
        <taxon>Helotiales</taxon>
        <taxon>Sclerotiniaceae</taxon>
        <taxon>Monilinia</taxon>
    </lineage>
</organism>
<comment type="similarity">
    <text evidence="2">Belongs to the glycosyltransferase 31 family. Beta3-Gal-T subfamily.</text>
</comment>
<keyword evidence="3 8" id="KW-0812">Transmembrane</keyword>
<evidence type="ECO:0000256" key="2">
    <source>
        <dbReference type="ARBA" id="ARBA00006462"/>
    </source>
</evidence>
<evidence type="ECO:0000256" key="6">
    <source>
        <dbReference type="ARBA" id="ARBA00023136"/>
    </source>
</evidence>
<feature type="compositionally biased region" description="Polar residues" evidence="7">
    <location>
        <begin position="70"/>
        <end position="83"/>
    </location>
</feature>
<keyword evidence="5 8" id="KW-1133">Transmembrane helix</keyword>
<dbReference type="PANTHER" id="PTHR23033:SF47">
    <property type="entry name" value="APPLE DOMAIN-CONTAINING PROTEIN-RELATED"/>
    <property type="match status" value="1"/>
</dbReference>
<dbReference type="PANTHER" id="PTHR23033">
    <property type="entry name" value="BETA1,3-GALACTOSYLTRANSFERASE"/>
    <property type="match status" value="1"/>
</dbReference>
<evidence type="ECO:0000256" key="3">
    <source>
        <dbReference type="ARBA" id="ARBA00022692"/>
    </source>
</evidence>